<dbReference type="SMART" id="SM00267">
    <property type="entry name" value="GGDEF"/>
    <property type="match status" value="1"/>
</dbReference>
<evidence type="ECO:0000259" key="3">
    <source>
        <dbReference type="PROSITE" id="PS50885"/>
    </source>
</evidence>
<evidence type="ECO:0008006" key="7">
    <source>
        <dbReference type="Google" id="ProtNLM"/>
    </source>
</evidence>
<dbReference type="NCBIfam" id="TIGR00254">
    <property type="entry name" value="GGDEF"/>
    <property type="match status" value="1"/>
</dbReference>
<dbReference type="InterPro" id="IPR029016">
    <property type="entry name" value="GAF-like_dom_sf"/>
</dbReference>
<evidence type="ECO:0000259" key="4">
    <source>
        <dbReference type="PROSITE" id="PS50887"/>
    </source>
</evidence>
<keyword evidence="6" id="KW-1185">Reference proteome</keyword>
<dbReference type="Pfam" id="PF00563">
    <property type="entry name" value="EAL"/>
    <property type="match status" value="1"/>
</dbReference>
<dbReference type="InterPro" id="IPR050706">
    <property type="entry name" value="Cyclic-di-GMP_PDE-like"/>
</dbReference>
<reference evidence="6" key="1">
    <citation type="submission" date="2016-03" db="EMBL/GenBank/DDBJ databases">
        <title>Complete genome sequence of Solimmundus cernigliae, representing a novel lineage of polycyclic aromatic hydrocarbon degraders within the Gammaproteobacteria.</title>
        <authorList>
            <person name="Singleton D.R."/>
            <person name="Dickey A.N."/>
            <person name="Scholl E.H."/>
            <person name="Wright F.A."/>
            <person name="Aitken M.D."/>
        </authorList>
    </citation>
    <scope>NUCLEOTIDE SEQUENCE [LARGE SCALE GENOMIC DNA]</scope>
    <source>
        <strain evidence="6">TR3.2</strain>
    </source>
</reference>
<dbReference type="Gene3D" id="3.30.70.270">
    <property type="match status" value="1"/>
</dbReference>
<dbReference type="InterPro" id="IPR001633">
    <property type="entry name" value="EAL_dom"/>
</dbReference>
<dbReference type="AlphaFoldDB" id="A0A1B1YQQ7"/>
<evidence type="ECO:0000313" key="5">
    <source>
        <dbReference type="EMBL" id="ANX03057.1"/>
    </source>
</evidence>
<dbReference type="OrthoDB" id="9176779at2"/>
<dbReference type="PROSITE" id="PS50885">
    <property type="entry name" value="HAMP"/>
    <property type="match status" value="1"/>
</dbReference>
<dbReference type="SMART" id="SM00304">
    <property type="entry name" value="HAMP"/>
    <property type="match status" value="1"/>
</dbReference>
<dbReference type="CDD" id="cd06225">
    <property type="entry name" value="HAMP"/>
    <property type="match status" value="1"/>
</dbReference>
<proteinExistence type="predicted"/>
<dbReference type="SUPFAM" id="SSF158472">
    <property type="entry name" value="HAMP domain-like"/>
    <property type="match status" value="1"/>
</dbReference>
<dbReference type="CDD" id="cd12914">
    <property type="entry name" value="PDC1_DGC_like"/>
    <property type="match status" value="1"/>
</dbReference>
<dbReference type="Pfam" id="PF13185">
    <property type="entry name" value="GAF_2"/>
    <property type="match status" value="1"/>
</dbReference>
<dbReference type="SMART" id="SM00065">
    <property type="entry name" value="GAF"/>
    <property type="match status" value="1"/>
</dbReference>
<dbReference type="Gene3D" id="6.10.340.10">
    <property type="match status" value="1"/>
</dbReference>
<name>A0A1B1YQQ7_9GAMM</name>
<dbReference type="PANTHER" id="PTHR33121">
    <property type="entry name" value="CYCLIC DI-GMP PHOSPHODIESTERASE PDEF"/>
    <property type="match status" value="1"/>
</dbReference>
<dbReference type="PROSITE" id="PS50887">
    <property type="entry name" value="GGDEF"/>
    <property type="match status" value="1"/>
</dbReference>
<keyword evidence="1" id="KW-1133">Transmembrane helix</keyword>
<dbReference type="GO" id="GO:0007165">
    <property type="term" value="P:signal transduction"/>
    <property type="evidence" value="ECO:0007669"/>
    <property type="project" value="InterPro"/>
</dbReference>
<dbReference type="InterPro" id="IPR029787">
    <property type="entry name" value="Nucleotide_cyclase"/>
</dbReference>
<evidence type="ECO:0000256" key="1">
    <source>
        <dbReference type="SAM" id="Phobius"/>
    </source>
</evidence>
<dbReference type="InterPro" id="IPR000160">
    <property type="entry name" value="GGDEF_dom"/>
</dbReference>
<keyword evidence="1" id="KW-0812">Transmembrane</keyword>
<evidence type="ECO:0000313" key="6">
    <source>
        <dbReference type="Proteomes" id="UP000092952"/>
    </source>
</evidence>
<dbReference type="GO" id="GO:0016020">
    <property type="term" value="C:membrane"/>
    <property type="evidence" value="ECO:0007669"/>
    <property type="project" value="InterPro"/>
</dbReference>
<organism evidence="5 6">
    <name type="scientific">Immundisolibacter cernigliae</name>
    <dbReference type="NCBI Taxonomy" id="1810504"/>
    <lineage>
        <taxon>Bacteria</taxon>
        <taxon>Pseudomonadati</taxon>
        <taxon>Pseudomonadota</taxon>
        <taxon>Gammaproteobacteria</taxon>
        <taxon>Immundisolibacterales</taxon>
        <taxon>Immundisolibacteraceae</taxon>
        <taxon>Immundisolibacter</taxon>
    </lineage>
</organism>
<evidence type="ECO:0000259" key="2">
    <source>
        <dbReference type="PROSITE" id="PS50883"/>
    </source>
</evidence>
<dbReference type="Pfam" id="PF00672">
    <property type="entry name" value="HAMP"/>
    <property type="match status" value="1"/>
</dbReference>
<dbReference type="InterPro" id="IPR003018">
    <property type="entry name" value="GAF"/>
</dbReference>
<sequence>MPEQLDNGEQERRRWARTGVSLRTIASVVVLLVALPVVALLWWSAERLQVAVRQDTVEHAQAMADGVARRHAQLVAEVRSVLTVTAQLPRLVDEPAYCTALMKRLLTSDQAFANLGVIGVDGRVLCSALPFREGLNLGDRGYFRRALETRSFAAGTYQTGRITGVPGINFGLPMIGADGEVVAVVFAAIGSRWLAELVDSSALPGGATLVLLDHDLNELLRHPAQAPDGLVMPLQRAALAALIQRQPLGGSIPVPAAGAADPSHHYTYLRLGGDVVYDAPYLVLGWPQDELATSLTAITRRQPLVVFGALLLLAALVWLLVNAVVMAPVRRLAASASRLARGEQGVRLPAGGRVAELLAMSSAFNHMADRIDGAMRAYAVLSTGNRILLREQDERSLLEAMCRVGVEVGGYRCAGVVYVTETGIEPMARAGDDGGFAAYLQAHWDTALAHQTPTAQAIASGEVVVMKDATATPATHELFRAAAGRGLRSGLVLPLRVDGSVIGALSLHSAEADAFNAREVELLSEMADDLSFGIATARLRERGRLAEVRLRHLAYFDAVTGLPNQASFVEHTTGLTAGSSGSLAVLVVQIQNYWEIAATLGQASGDEFLNDVARRLEALSPTLLARVAQSEFALLVSDADESAANREANRTLASLAPPAQLTSVGVDIQATVGIAVGGRRPGDAERLLQAAKLAAHEAGDGASQVLLAHPDLDKEWRERLILAGDLRAAIDMRALQVHVQPQLDLRSGKICSMEALARWRHPLHGDVSPARFIGLAEKTGLIRPLTYAILDGVCELAARHAAAGLLLPIAVNVSTRNLHDPQFVARVKELLDHWPLPRNCLHLELTETAVMDDPVRSLKVLQELHALGLPIYLDDFGTGYSSMTYLRELPLSGLKIDRAFTIGLAQPQTRQIVQAMIDLGHALGLKVVAEGTEDEATLAILADMGCDIAQGYGIARPMPNAEIAAWIARWPGRRMPGTSNGDASPGR</sequence>
<dbReference type="PANTHER" id="PTHR33121:SF71">
    <property type="entry name" value="OXYGEN SENSOR PROTEIN DOSP"/>
    <property type="match status" value="1"/>
</dbReference>
<dbReference type="SUPFAM" id="SSF55781">
    <property type="entry name" value="GAF domain-like"/>
    <property type="match status" value="1"/>
</dbReference>
<dbReference type="SMART" id="SM00052">
    <property type="entry name" value="EAL"/>
    <property type="match status" value="1"/>
</dbReference>
<dbReference type="KEGG" id="gbi:PG2T_01865"/>
<dbReference type="PROSITE" id="PS50883">
    <property type="entry name" value="EAL"/>
    <property type="match status" value="1"/>
</dbReference>
<feature type="domain" description="GGDEF" evidence="4">
    <location>
        <begin position="581"/>
        <end position="710"/>
    </location>
</feature>
<dbReference type="CDD" id="cd01948">
    <property type="entry name" value="EAL"/>
    <property type="match status" value="1"/>
</dbReference>
<dbReference type="InterPro" id="IPR003660">
    <property type="entry name" value="HAMP_dom"/>
</dbReference>
<dbReference type="RefSeq" id="WP_083214693.1">
    <property type="nucleotide sequence ID" value="NZ_CP014671.1"/>
</dbReference>
<keyword evidence="1" id="KW-0472">Membrane</keyword>
<dbReference type="GO" id="GO:0071111">
    <property type="term" value="F:cyclic-guanylate-specific phosphodiesterase activity"/>
    <property type="evidence" value="ECO:0007669"/>
    <property type="project" value="InterPro"/>
</dbReference>
<dbReference type="STRING" id="1810504.PG2T_01865"/>
<dbReference type="InParanoid" id="A0A1B1YQQ7"/>
<feature type="domain" description="HAMP" evidence="3">
    <location>
        <begin position="323"/>
        <end position="376"/>
    </location>
</feature>
<dbReference type="SUPFAM" id="SSF141868">
    <property type="entry name" value="EAL domain-like"/>
    <property type="match status" value="1"/>
</dbReference>
<gene>
    <name evidence="5" type="ORF">PG2T_01865</name>
</gene>
<accession>A0A1B1YQQ7</accession>
<dbReference type="SUPFAM" id="SSF55073">
    <property type="entry name" value="Nucleotide cyclase"/>
    <property type="match status" value="1"/>
</dbReference>
<feature type="transmembrane region" description="Helical" evidence="1">
    <location>
        <begin position="304"/>
        <end position="329"/>
    </location>
</feature>
<protein>
    <recommendedName>
        <fullName evidence="7">Diguanylate cyclase</fullName>
    </recommendedName>
</protein>
<feature type="domain" description="EAL" evidence="2">
    <location>
        <begin position="719"/>
        <end position="971"/>
    </location>
</feature>
<feature type="transmembrane region" description="Helical" evidence="1">
    <location>
        <begin position="20"/>
        <end position="43"/>
    </location>
</feature>
<dbReference type="EMBL" id="CP014671">
    <property type="protein sequence ID" value="ANX03057.1"/>
    <property type="molecule type" value="Genomic_DNA"/>
</dbReference>
<dbReference type="Proteomes" id="UP000092952">
    <property type="component" value="Chromosome"/>
</dbReference>
<dbReference type="InterPro" id="IPR043128">
    <property type="entry name" value="Rev_trsase/Diguanyl_cyclase"/>
</dbReference>
<dbReference type="Pfam" id="PF00990">
    <property type="entry name" value="GGDEF"/>
    <property type="match status" value="1"/>
</dbReference>
<dbReference type="Gene3D" id="3.20.20.450">
    <property type="entry name" value="EAL domain"/>
    <property type="match status" value="1"/>
</dbReference>
<dbReference type="Gene3D" id="3.30.450.20">
    <property type="entry name" value="PAS domain"/>
    <property type="match status" value="1"/>
</dbReference>
<dbReference type="InterPro" id="IPR035919">
    <property type="entry name" value="EAL_sf"/>
</dbReference>
<dbReference type="Gene3D" id="3.30.450.40">
    <property type="match status" value="1"/>
</dbReference>